<gene>
    <name evidence="1" type="ORF">H257_02065</name>
</gene>
<dbReference type="RefSeq" id="XP_009823856.1">
    <property type="nucleotide sequence ID" value="XM_009825554.1"/>
</dbReference>
<organism evidence="1">
    <name type="scientific">Aphanomyces astaci</name>
    <name type="common">Crayfish plague agent</name>
    <dbReference type="NCBI Taxonomy" id="112090"/>
    <lineage>
        <taxon>Eukaryota</taxon>
        <taxon>Sar</taxon>
        <taxon>Stramenopiles</taxon>
        <taxon>Oomycota</taxon>
        <taxon>Saprolegniomycetes</taxon>
        <taxon>Saprolegniales</taxon>
        <taxon>Verrucalvaceae</taxon>
        <taxon>Aphanomyces</taxon>
    </lineage>
</organism>
<evidence type="ECO:0000313" key="1">
    <source>
        <dbReference type="EMBL" id="ETV87057.1"/>
    </source>
</evidence>
<dbReference type="EMBL" id="KI913116">
    <property type="protein sequence ID" value="ETV87057.1"/>
    <property type="molecule type" value="Genomic_DNA"/>
</dbReference>
<dbReference type="VEuPathDB" id="FungiDB:H257_02065"/>
<reference evidence="1" key="1">
    <citation type="submission" date="2013-12" db="EMBL/GenBank/DDBJ databases">
        <title>The Genome Sequence of Aphanomyces astaci APO3.</title>
        <authorList>
            <consortium name="The Broad Institute Genomics Platform"/>
            <person name="Russ C."/>
            <person name="Tyler B."/>
            <person name="van West P."/>
            <person name="Dieguez-Uribeondo J."/>
            <person name="Young S.K."/>
            <person name="Zeng Q."/>
            <person name="Gargeya S."/>
            <person name="Fitzgerald M."/>
            <person name="Abouelleil A."/>
            <person name="Alvarado L."/>
            <person name="Chapman S.B."/>
            <person name="Gainer-Dewar J."/>
            <person name="Goldberg J."/>
            <person name="Griggs A."/>
            <person name="Gujja S."/>
            <person name="Hansen M."/>
            <person name="Howarth C."/>
            <person name="Imamovic A."/>
            <person name="Ireland A."/>
            <person name="Larimer J."/>
            <person name="McCowan C."/>
            <person name="Murphy C."/>
            <person name="Pearson M."/>
            <person name="Poon T.W."/>
            <person name="Priest M."/>
            <person name="Roberts A."/>
            <person name="Saif S."/>
            <person name="Shea T."/>
            <person name="Sykes S."/>
            <person name="Wortman J."/>
            <person name="Nusbaum C."/>
            <person name="Birren B."/>
        </authorList>
    </citation>
    <scope>NUCLEOTIDE SEQUENCE [LARGE SCALE GENOMIC DNA]</scope>
    <source>
        <strain evidence="1">APO3</strain>
    </source>
</reference>
<name>W4H598_APHAT</name>
<dbReference type="AlphaFoldDB" id="W4H598"/>
<proteinExistence type="predicted"/>
<dbReference type="OrthoDB" id="72179at2759"/>
<protein>
    <submittedName>
        <fullName evidence="1">Uncharacterized protein</fullName>
    </submittedName>
</protein>
<accession>W4H598</accession>
<sequence length="150" mass="16968">MQPLNAVMTVLPSNNIMAQPRRSGLKRKATSPLKRVQFSVATEYTFQVGCAATAIPHDSVPGVGLEGPAIRIETTAIHEKRSQLMMYTHRDRVCLLRRAGYSIADLNQQSRDLQAIQKSRMETVNEYIKERREAIALQTREQMDLARLLC</sequence>
<dbReference type="GeneID" id="20804061"/>